<accession>A0A026W8D4</accession>
<gene>
    <name evidence="2" type="ORF">X777_09221</name>
</gene>
<organism evidence="2 3">
    <name type="scientific">Ooceraea biroi</name>
    <name type="common">Clonal raider ant</name>
    <name type="synonym">Cerapachys biroi</name>
    <dbReference type="NCBI Taxonomy" id="2015173"/>
    <lineage>
        <taxon>Eukaryota</taxon>
        <taxon>Metazoa</taxon>
        <taxon>Ecdysozoa</taxon>
        <taxon>Arthropoda</taxon>
        <taxon>Hexapoda</taxon>
        <taxon>Insecta</taxon>
        <taxon>Pterygota</taxon>
        <taxon>Neoptera</taxon>
        <taxon>Endopterygota</taxon>
        <taxon>Hymenoptera</taxon>
        <taxon>Apocrita</taxon>
        <taxon>Aculeata</taxon>
        <taxon>Formicoidea</taxon>
        <taxon>Formicidae</taxon>
        <taxon>Dorylinae</taxon>
        <taxon>Ooceraea</taxon>
    </lineage>
</organism>
<protein>
    <submittedName>
        <fullName evidence="2">Uncharacterized protein</fullName>
    </submittedName>
</protein>
<feature type="compositionally biased region" description="Basic and acidic residues" evidence="1">
    <location>
        <begin position="57"/>
        <end position="70"/>
    </location>
</feature>
<evidence type="ECO:0000256" key="1">
    <source>
        <dbReference type="SAM" id="MobiDB-lite"/>
    </source>
</evidence>
<dbReference type="EMBL" id="KK107364">
    <property type="protein sequence ID" value="EZA51906.1"/>
    <property type="molecule type" value="Genomic_DNA"/>
</dbReference>
<evidence type="ECO:0000313" key="3">
    <source>
        <dbReference type="Proteomes" id="UP000053097"/>
    </source>
</evidence>
<reference evidence="2 3" key="1">
    <citation type="journal article" date="2014" name="Curr. Biol.">
        <title>The genome of the clonal raider ant Cerapachys biroi.</title>
        <authorList>
            <person name="Oxley P.R."/>
            <person name="Ji L."/>
            <person name="Fetter-Pruneda I."/>
            <person name="McKenzie S.K."/>
            <person name="Li C."/>
            <person name="Hu H."/>
            <person name="Zhang G."/>
            <person name="Kronauer D.J."/>
        </authorList>
    </citation>
    <scope>NUCLEOTIDE SEQUENCE [LARGE SCALE GENOMIC DNA]</scope>
</reference>
<proteinExistence type="predicted"/>
<dbReference type="AlphaFoldDB" id="A0A026W8D4"/>
<feature type="compositionally biased region" description="Polar residues" evidence="1">
    <location>
        <begin position="20"/>
        <end position="51"/>
    </location>
</feature>
<dbReference type="Proteomes" id="UP000053097">
    <property type="component" value="Unassembled WGS sequence"/>
</dbReference>
<feature type="region of interest" description="Disordered" evidence="1">
    <location>
        <begin position="20"/>
        <end position="70"/>
    </location>
</feature>
<name>A0A026W8D4_OOCBI</name>
<keyword evidence="3" id="KW-1185">Reference proteome</keyword>
<sequence length="70" mass="7669">MITTVTSEVTQSMRNMIATQRMNPSRDNQPVSTIDPGNTLQDSTIQNTIRVSGSRGAGEKDESYITEHGN</sequence>
<evidence type="ECO:0000313" key="2">
    <source>
        <dbReference type="EMBL" id="EZA51906.1"/>
    </source>
</evidence>